<dbReference type="Gene3D" id="3.40.50.12780">
    <property type="entry name" value="N-terminal domain of ligase-like"/>
    <property type="match status" value="1"/>
</dbReference>
<evidence type="ECO:0000259" key="1">
    <source>
        <dbReference type="Pfam" id="PF00501"/>
    </source>
</evidence>
<protein>
    <submittedName>
        <fullName evidence="3">Amino acid adenylation domain-containing protein</fullName>
    </submittedName>
</protein>
<dbReference type="Proteomes" id="UP001253463">
    <property type="component" value="Unassembled WGS sequence"/>
</dbReference>
<dbReference type="PANTHER" id="PTHR45527">
    <property type="entry name" value="NONRIBOSOMAL PEPTIDE SYNTHETASE"/>
    <property type="match status" value="1"/>
</dbReference>
<comment type="caution">
    <text evidence="3">The sequence shown here is derived from an EMBL/GenBank/DDBJ whole genome shotgun (WGS) entry which is preliminary data.</text>
</comment>
<dbReference type="EMBL" id="ABNSCA010000001">
    <property type="protein sequence ID" value="ELN6931215.1"/>
    <property type="molecule type" value="Genomic_DNA"/>
</dbReference>
<dbReference type="InterPro" id="IPR045851">
    <property type="entry name" value="AMP-bd_C_sf"/>
</dbReference>
<dbReference type="PROSITE" id="PS00455">
    <property type="entry name" value="AMP_BINDING"/>
    <property type="match status" value="1"/>
</dbReference>
<dbReference type="InterPro" id="IPR025110">
    <property type="entry name" value="AMP-bd_C"/>
</dbReference>
<dbReference type="InterPro" id="IPR000873">
    <property type="entry name" value="AMP-dep_synth/lig_dom"/>
</dbReference>
<dbReference type="Gene3D" id="3.30.300.30">
    <property type="match status" value="1"/>
</dbReference>
<dbReference type="Pfam" id="PF13193">
    <property type="entry name" value="AMP-binding_C"/>
    <property type="match status" value="1"/>
</dbReference>
<feature type="domain" description="AMP-binding enzyme C-terminal" evidence="2">
    <location>
        <begin position="433"/>
        <end position="506"/>
    </location>
</feature>
<evidence type="ECO:0000313" key="4">
    <source>
        <dbReference type="Proteomes" id="UP001253463"/>
    </source>
</evidence>
<evidence type="ECO:0000259" key="2">
    <source>
        <dbReference type="Pfam" id="PF13193"/>
    </source>
</evidence>
<dbReference type="Pfam" id="PF00501">
    <property type="entry name" value="AMP-binding"/>
    <property type="match status" value="1"/>
</dbReference>
<gene>
    <name evidence="3" type="ORF">RZY48_000589</name>
</gene>
<dbReference type="InterPro" id="IPR020845">
    <property type="entry name" value="AMP-binding_CS"/>
</dbReference>
<evidence type="ECO:0000313" key="3">
    <source>
        <dbReference type="EMBL" id="ELN6931215.1"/>
    </source>
</evidence>
<feature type="domain" description="AMP-dependent synthetase/ligase" evidence="1">
    <location>
        <begin position="10"/>
        <end position="373"/>
    </location>
</feature>
<dbReference type="GO" id="GO:0031177">
    <property type="term" value="F:phosphopantetheine binding"/>
    <property type="evidence" value="ECO:0007669"/>
    <property type="project" value="TreeGrafter"/>
</dbReference>
<dbReference type="SUPFAM" id="SSF56801">
    <property type="entry name" value="Acetyl-CoA synthetase-like"/>
    <property type="match status" value="1"/>
</dbReference>
<proteinExistence type="predicted"/>
<dbReference type="GO" id="GO:0005737">
    <property type="term" value="C:cytoplasm"/>
    <property type="evidence" value="ECO:0007669"/>
    <property type="project" value="TreeGrafter"/>
</dbReference>
<dbReference type="AlphaFoldDB" id="A0AAI9CRT8"/>
<name>A0AAI9CRT8_9VIBR</name>
<sequence>MSQLSQRLKQAFHKHHLRPALWVQNTTYTYQQLEDRADIVARSLIKQRASSVLLFVGKSFDGYASILACALSETTYIPLNNAFPPEKLAAIIHRSGCRTLIVDEESAALLTSLLPLCKTPLKILSHSPLTLATQGHDIVHINAFDEFTSSIEAERKENAYVYLMFTSGSTGTPKGVPVNQQNLLSYLDGITSLYDFSHEDRHSQFFDFTFDLSVHDLFVCWTTGGCLYAASAFDKLLPTKFVNTHQLTVWFSTPSMVTFAKKTMGQRFYSESMPTLRHSLFCGEALPDTVVEDWQNLATNSTVDNLYGPTEATIAFTQFRVERGGEKSFSITPIGTPFGRNTCAILNDAFLPVELNQVGQLYLIGPQVVDGYWQDAENTRTAFMTGLPDESGREQTLYRTGDLASYDDSGIIHFHGRADHQVKLRGYRVELQEIESLLRQSMHSDQFVVIPYPYGEKTCTGLTLCHTHRGATQEDILERCRQALPSYMVPDTVVFLQQLPMNSSGKLDRRAITEQLTAKE</sequence>
<dbReference type="PANTHER" id="PTHR45527:SF1">
    <property type="entry name" value="FATTY ACID SYNTHASE"/>
    <property type="match status" value="1"/>
</dbReference>
<accession>A0AAI9CRT8</accession>
<dbReference type="InterPro" id="IPR042099">
    <property type="entry name" value="ANL_N_sf"/>
</dbReference>
<dbReference type="NCBIfam" id="TIGR01733">
    <property type="entry name" value="AA-adenyl-dom"/>
    <property type="match status" value="1"/>
</dbReference>
<reference evidence="3" key="1">
    <citation type="submission" date="2023-10" db="EMBL/GenBank/DDBJ databases">
        <authorList>
            <consortium name="PulseNet: The National Subtyping Network for Foodborne Disease Surveillance"/>
        </authorList>
    </citation>
    <scope>NUCLEOTIDE SEQUENCE</scope>
    <source>
        <strain evidence="3">PNUSAV004886</strain>
    </source>
</reference>
<organism evidence="3 4">
    <name type="scientific">Vibrio navarrensis</name>
    <dbReference type="NCBI Taxonomy" id="29495"/>
    <lineage>
        <taxon>Bacteria</taxon>
        <taxon>Pseudomonadati</taxon>
        <taxon>Pseudomonadota</taxon>
        <taxon>Gammaproteobacteria</taxon>
        <taxon>Vibrionales</taxon>
        <taxon>Vibrionaceae</taxon>
        <taxon>Vibrio</taxon>
    </lineage>
</organism>
<dbReference type="GO" id="GO:0044550">
    <property type="term" value="P:secondary metabolite biosynthetic process"/>
    <property type="evidence" value="ECO:0007669"/>
    <property type="project" value="TreeGrafter"/>
</dbReference>
<dbReference type="InterPro" id="IPR010071">
    <property type="entry name" value="AA_adenyl_dom"/>
</dbReference>
<dbReference type="GO" id="GO:0043041">
    <property type="term" value="P:amino acid activation for nonribosomal peptide biosynthetic process"/>
    <property type="evidence" value="ECO:0007669"/>
    <property type="project" value="TreeGrafter"/>
</dbReference>